<organism evidence="2 3">
    <name type="scientific">Brassica carinata</name>
    <name type="common">Ethiopian mustard</name>
    <name type="synonym">Abyssinian cabbage</name>
    <dbReference type="NCBI Taxonomy" id="52824"/>
    <lineage>
        <taxon>Eukaryota</taxon>
        <taxon>Viridiplantae</taxon>
        <taxon>Streptophyta</taxon>
        <taxon>Embryophyta</taxon>
        <taxon>Tracheophyta</taxon>
        <taxon>Spermatophyta</taxon>
        <taxon>Magnoliopsida</taxon>
        <taxon>eudicotyledons</taxon>
        <taxon>Gunneridae</taxon>
        <taxon>Pentapetalae</taxon>
        <taxon>rosids</taxon>
        <taxon>malvids</taxon>
        <taxon>Brassicales</taxon>
        <taxon>Brassicaceae</taxon>
        <taxon>Brassiceae</taxon>
        <taxon>Brassica</taxon>
    </lineage>
</organism>
<reference evidence="2 3" key="1">
    <citation type="submission" date="2020-02" db="EMBL/GenBank/DDBJ databases">
        <authorList>
            <person name="Ma Q."/>
            <person name="Huang Y."/>
            <person name="Song X."/>
            <person name="Pei D."/>
        </authorList>
    </citation>
    <scope>NUCLEOTIDE SEQUENCE [LARGE SCALE GENOMIC DNA]</scope>
    <source>
        <strain evidence="2">Sxm20200214</strain>
        <tissue evidence="2">Leaf</tissue>
    </source>
</reference>
<keyword evidence="3" id="KW-1185">Reference proteome</keyword>
<evidence type="ECO:0000256" key="1">
    <source>
        <dbReference type="SAM" id="MobiDB-lite"/>
    </source>
</evidence>
<evidence type="ECO:0000313" key="2">
    <source>
        <dbReference type="EMBL" id="KAG2299003.1"/>
    </source>
</evidence>
<sequence length="133" mass="15035">MGQMVIEGEVHNWSSVVLVFRAFETHRSDKHWPKRVGTRAILTPELGRVNLRGRENGHRRRRRERATQEPNYEEIAPTPTLAASDEKRGYETQHKKLVDKPGEAKLQRDQKVKGGGETETPASYGAAGIGIHE</sequence>
<gene>
    <name evidence="2" type="ORF">Bca52824_035475</name>
</gene>
<dbReference type="AlphaFoldDB" id="A0A8X7S0Q2"/>
<accession>A0A8X7S0Q2</accession>
<dbReference type="EMBL" id="JAAMPC010000008">
    <property type="protein sequence ID" value="KAG2299003.1"/>
    <property type="molecule type" value="Genomic_DNA"/>
</dbReference>
<protein>
    <submittedName>
        <fullName evidence="2">Uncharacterized protein</fullName>
    </submittedName>
</protein>
<dbReference type="Proteomes" id="UP000886595">
    <property type="component" value="Unassembled WGS sequence"/>
</dbReference>
<feature type="compositionally biased region" description="Basic and acidic residues" evidence="1">
    <location>
        <begin position="84"/>
        <end position="116"/>
    </location>
</feature>
<name>A0A8X7S0Q2_BRACI</name>
<proteinExistence type="predicted"/>
<evidence type="ECO:0000313" key="3">
    <source>
        <dbReference type="Proteomes" id="UP000886595"/>
    </source>
</evidence>
<feature type="region of interest" description="Disordered" evidence="1">
    <location>
        <begin position="52"/>
        <end position="133"/>
    </location>
</feature>
<comment type="caution">
    <text evidence="2">The sequence shown here is derived from an EMBL/GenBank/DDBJ whole genome shotgun (WGS) entry which is preliminary data.</text>
</comment>